<accession>A0ABS1LRK9</accession>
<evidence type="ECO:0000256" key="2">
    <source>
        <dbReference type="SAM" id="Phobius"/>
    </source>
</evidence>
<proteinExistence type="predicted"/>
<keyword evidence="2" id="KW-0472">Membrane</keyword>
<sequence>MRTMALVVRFGLELALVGGAAWGVWQLSGDGWRWVAAPLAAVAIMGLWGVLLSPRAAVAAPDVLRLAVEAALFAGTGLLLVSAGAAGAGAALVVVWLADRVALRLTAGRPSALEPDGVPGDRPRLSGPRPGPR</sequence>
<name>A0ABS1LRK9_9MICO</name>
<dbReference type="RefSeq" id="WP_201851428.1">
    <property type="nucleotide sequence ID" value="NZ_JABBYC010000096.1"/>
</dbReference>
<dbReference type="Proteomes" id="UP000675409">
    <property type="component" value="Unassembled WGS sequence"/>
</dbReference>
<gene>
    <name evidence="3" type="ORF">HGK34_21765</name>
</gene>
<feature type="region of interest" description="Disordered" evidence="1">
    <location>
        <begin position="110"/>
        <end position="133"/>
    </location>
</feature>
<evidence type="ECO:0000313" key="4">
    <source>
        <dbReference type="Proteomes" id="UP000675409"/>
    </source>
</evidence>
<keyword evidence="2" id="KW-1133">Transmembrane helix</keyword>
<evidence type="ECO:0000256" key="1">
    <source>
        <dbReference type="SAM" id="MobiDB-lite"/>
    </source>
</evidence>
<comment type="caution">
    <text evidence="3">The sequence shown here is derived from an EMBL/GenBank/DDBJ whole genome shotgun (WGS) entry which is preliminary data.</text>
</comment>
<reference evidence="3 4" key="1">
    <citation type="journal article" date="2021" name="Arch. Microbiol.">
        <title>Myceligenerans indicum sp. nov., an actinobacterium isolated from mangrove sediment of Sundarbans, India.</title>
        <authorList>
            <person name="Asha K."/>
            <person name="Bhadury P."/>
        </authorList>
    </citation>
    <scope>NUCLEOTIDE SEQUENCE [LARGE SCALE GENOMIC DNA]</scope>
    <source>
        <strain evidence="3 4">I2</strain>
    </source>
</reference>
<keyword evidence="2" id="KW-0812">Transmembrane</keyword>
<dbReference type="InterPro" id="IPR021214">
    <property type="entry name" value="DUF2568"/>
</dbReference>
<dbReference type="EMBL" id="JABBYC010000096">
    <property type="protein sequence ID" value="MBL0888869.1"/>
    <property type="molecule type" value="Genomic_DNA"/>
</dbReference>
<dbReference type="Pfam" id="PF10823">
    <property type="entry name" value="DUF2568"/>
    <property type="match status" value="1"/>
</dbReference>
<feature type="transmembrane region" description="Helical" evidence="2">
    <location>
        <begin position="32"/>
        <end position="51"/>
    </location>
</feature>
<evidence type="ECO:0000313" key="3">
    <source>
        <dbReference type="EMBL" id="MBL0888869.1"/>
    </source>
</evidence>
<feature type="transmembrane region" description="Helical" evidence="2">
    <location>
        <begin position="6"/>
        <end position="25"/>
    </location>
</feature>
<feature type="transmembrane region" description="Helical" evidence="2">
    <location>
        <begin position="71"/>
        <end position="98"/>
    </location>
</feature>
<protein>
    <submittedName>
        <fullName evidence="3">YrdB family protein</fullName>
    </submittedName>
</protein>
<organism evidence="3 4">
    <name type="scientific">Myceligenerans indicum</name>
    <dbReference type="NCBI Taxonomy" id="2593663"/>
    <lineage>
        <taxon>Bacteria</taxon>
        <taxon>Bacillati</taxon>
        <taxon>Actinomycetota</taxon>
        <taxon>Actinomycetes</taxon>
        <taxon>Micrococcales</taxon>
        <taxon>Promicromonosporaceae</taxon>
        <taxon>Myceligenerans</taxon>
    </lineage>
</organism>
<keyword evidence="4" id="KW-1185">Reference proteome</keyword>